<protein>
    <submittedName>
        <fullName evidence="7">Putative DNA mismatch endonuclease</fullName>
    </submittedName>
</protein>
<dbReference type="EMBL" id="CP002786">
    <property type="protein sequence ID" value="AEF42117.1"/>
    <property type="molecule type" value="Genomic_DNA"/>
</dbReference>
<accession>F6EEY0</accession>
<dbReference type="GO" id="GO:0006298">
    <property type="term" value="P:mismatch repair"/>
    <property type="evidence" value="ECO:0007669"/>
    <property type="project" value="InterPro"/>
</dbReference>
<dbReference type="STRING" id="443218.AS9A_3679"/>
<evidence type="ECO:0000256" key="2">
    <source>
        <dbReference type="ARBA" id="ARBA00022759"/>
    </source>
</evidence>
<sequence>MGYRFRKDLPIRADGMLIRPDIVFTKAHVAVFIDGCFWHCCPEHGTKPRTNSAYWNPKLARNAERDRRQKQALETAGWTVLRIWEHCSVEEACASVVSALRCEGTRTNPAPSGERS</sequence>
<evidence type="ECO:0000256" key="1">
    <source>
        <dbReference type="ARBA" id="ARBA00022722"/>
    </source>
</evidence>
<keyword evidence="2 7" id="KW-0255">Endonuclease</keyword>
<dbReference type="GO" id="GO:0016787">
    <property type="term" value="F:hydrolase activity"/>
    <property type="evidence" value="ECO:0007669"/>
    <property type="project" value="UniProtKB-KW"/>
</dbReference>
<evidence type="ECO:0000256" key="5">
    <source>
        <dbReference type="ARBA" id="ARBA00023204"/>
    </source>
</evidence>
<keyword evidence="4" id="KW-0378">Hydrolase</keyword>
<dbReference type="HOGENOM" id="CLU_111913_3_1_11"/>
<evidence type="ECO:0000313" key="8">
    <source>
        <dbReference type="Proteomes" id="UP000009235"/>
    </source>
</evidence>
<keyword evidence="5" id="KW-0234">DNA repair</keyword>
<dbReference type="InterPro" id="IPR004603">
    <property type="entry name" value="DNA_mismatch_endonuc_vsr"/>
</dbReference>
<dbReference type="NCBIfam" id="TIGR00632">
    <property type="entry name" value="vsr"/>
    <property type="match status" value="1"/>
</dbReference>
<keyword evidence="8" id="KW-1185">Reference proteome</keyword>
<keyword evidence="1" id="KW-0540">Nuclease</keyword>
<dbReference type="InterPro" id="IPR011335">
    <property type="entry name" value="Restrct_endonuc-II-like"/>
</dbReference>
<organism evidence="7 8">
    <name type="scientific">Hoyosella subflava (strain DSM 45089 / JCM 17490 / NBRC 109087 / DQS3-9A1)</name>
    <name type="common">Amycolicicoccus subflavus</name>
    <dbReference type="NCBI Taxonomy" id="443218"/>
    <lineage>
        <taxon>Bacteria</taxon>
        <taxon>Bacillati</taxon>
        <taxon>Actinomycetota</taxon>
        <taxon>Actinomycetes</taxon>
        <taxon>Mycobacteriales</taxon>
        <taxon>Hoyosellaceae</taxon>
        <taxon>Hoyosella</taxon>
    </lineage>
</organism>
<evidence type="ECO:0000256" key="6">
    <source>
        <dbReference type="ARBA" id="ARBA00029466"/>
    </source>
</evidence>
<evidence type="ECO:0000256" key="3">
    <source>
        <dbReference type="ARBA" id="ARBA00022763"/>
    </source>
</evidence>
<evidence type="ECO:0000256" key="4">
    <source>
        <dbReference type="ARBA" id="ARBA00022801"/>
    </source>
</evidence>
<evidence type="ECO:0000313" key="7">
    <source>
        <dbReference type="EMBL" id="AEF42117.1"/>
    </source>
</evidence>
<reference evidence="7 8" key="1">
    <citation type="journal article" date="2011" name="J. Bacteriol.">
        <title>Complete genome sequence of Amycolicicoccus subflavus DQS3-9A1T, an actinomycete isolated from crude oil-polluted soil.</title>
        <authorList>
            <person name="Cai M."/>
            <person name="Chen W.M."/>
            <person name="Nie Y."/>
            <person name="Chi C.Q."/>
            <person name="Wang Y.N."/>
            <person name="Tang Y.Q."/>
            <person name="Li G.Y."/>
            <person name="Wu X.L."/>
        </authorList>
    </citation>
    <scope>NUCLEOTIDE SEQUENCE [LARGE SCALE GENOMIC DNA]</scope>
    <source>
        <strain evidence="8">DSM 45089 / DQS3-9A1</strain>
    </source>
</reference>
<dbReference type="Pfam" id="PF03852">
    <property type="entry name" value="Vsr"/>
    <property type="match status" value="1"/>
</dbReference>
<dbReference type="KEGG" id="asd:AS9A_3679"/>
<dbReference type="Gene3D" id="3.40.960.10">
    <property type="entry name" value="VSR Endonuclease"/>
    <property type="match status" value="1"/>
</dbReference>
<name>F6EEY0_HOYSD</name>
<dbReference type="AlphaFoldDB" id="F6EEY0"/>
<proteinExistence type="inferred from homology"/>
<keyword evidence="3" id="KW-0227">DNA damage</keyword>
<gene>
    <name evidence="7" type="ordered locus">AS9A_3679</name>
</gene>
<dbReference type="GO" id="GO:0004519">
    <property type="term" value="F:endonuclease activity"/>
    <property type="evidence" value="ECO:0007669"/>
    <property type="project" value="UniProtKB-KW"/>
</dbReference>
<comment type="similarity">
    <text evidence="6">Belongs to the Vsr family.</text>
</comment>
<dbReference type="SUPFAM" id="SSF52980">
    <property type="entry name" value="Restriction endonuclease-like"/>
    <property type="match status" value="1"/>
</dbReference>
<dbReference type="eggNOG" id="COG3727">
    <property type="taxonomic scope" value="Bacteria"/>
</dbReference>
<dbReference type="Proteomes" id="UP000009235">
    <property type="component" value="Chromosome"/>
</dbReference>